<organism evidence="1 2">
    <name type="scientific">Tetrahymena thermophila (strain SB210)</name>
    <dbReference type="NCBI Taxonomy" id="312017"/>
    <lineage>
        <taxon>Eukaryota</taxon>
        <taxon>Sar</taxon>
        <taxon>Alveolata</taxon>
        <taxon>Ciliophora</taxon>
        <taxon>Intramacronucleata</taxon>
        <taxon>Oligohymenophorea</taxon>
        <taxon>Hymenostomatida</taxon>
        <taxon>Tetrahymenina</taxon>
        <taxon>Tetrahymenidae</taxon>
        <taxon>Tetrahymena</taxon>
    </lineage>
</organism>
<protein>
    <submittedName>
        <fullName evidence="1">Cyclic nucleotide-binding domain protein</fullName>
    </submittedName>
</protein>
<proteinExistence type="predicted"/>
<gene>
    <name evidence="1" type="ORF">TTHERM_000721399</name>
</gene>
<dbReference type="AlphaFoldDB" id="W7X683"/>
<dbReference type="KEGG" id="tet:TTHERM_000721399"/>
<dbReference type="GeneID" id="24440378"/>
<name>W7X683_TETTS</name>
<dbReference type="EMBL" id="GG662576">
    <property type="protein sequence ID" value="EWS72912.1"/>
    <property type="molecule type" value="Genomic_DNA"/>
</dbReference>
<dbReference type="InParanoid" id="W7X683"/>
<reference evidence="2" key="1">
    <citation type="journal article" date="2006" name="PLoS Biol.">
        <title>Macronuclear genome sequence of the ciliate Tetrahymena thermophila, a model eukaryote.</title>
        <authorList>
            <person name="Eisen J.A."/>
            <person name="Coyne R.S."/>
            <person name="Wu M."/>
            <person name="Wu D."/>
            <person name="Thiagarajan M."/>
            <person name="Wortman J.R."/>
            <person name="Badger J.H."/>
            <person name="Ren Q."/>
            <person name="Amedeo P."/>
            <person name="Jones K.M."/>
            <person name="Tallon L.J."/>
            <person name="Delcher A.L."/>
            <person name="Salzberg S.L."/>
            <person name="Silva J.C."/>
            <person name="Haas B.J."/>
            <person name="Majoros W.H."/>
            <person name="Farzad M."/>
            <person name="Carlton J.M."/>
            <person name="Smith R.K. Jr."/>
            <person name="Garg J."/>
            <person name="Pearlman R.E."/>
            <person name="Karrer K.M."/>
            <person name="Sun L."/>
            <person name="Manning G."/>
            <person name="Elde N.C."/>
            <person name="Turkewitz A.P."/>
            <person name="Asai D.J."/>
            <person name="Wilkes D.E."/>
            <person name="Wang Y."/>
            <person name="Cai H."/>
            <person name="Collins K."/>
            <person name="Stewart B.A."/>
            <person name="Lee S.R."/>
            <person name="Wilamowska K."/>
            <person name="Weinberg Z."/>
            <person name="Ruzzo W.L."/>
            <person name="Wloga D."/>
            <person name="Gaertig J."/>
            <person name="Frankel J."/>
            <person name="Tsao C.-C."/>
            <person name="Gorovsky M.A."/>
            <person name="Keeling P.J."/>
            <person name="Waller R.F."/>
            <person name="Patron N.J."/>
            <person name="Cherry J.M."/>
            <person name="Stover N.A."/>
            <person name="Krieger C.J."/>
            <person name="del Toro C."/>
            <person name="Ryder H.F."/>
            <person name="Williamson S.C."/>
            <person name="Barbeau R.A."/>
            <person name="Hamilton E.P."/>
            <person name="Orias E."/>
        </authorList>
    </citation>
    <scope>NUCLEOTIDE SEQUENCE [LARGE SCALE GENOMIC DNA]</scope>
    <source>
        <strain evidence="2">SB210</strain>
    </source>
</reference>
<evidence type="ECO:0000313" key="2">
    <source>
        <dbReference type="Proteomes" id="UP000009168"/>
    </source>
</evidence>
<dbReference type="Proteomes" id="UP000009168">
    <property type="component" value="Unassembled WGS sequence"/>
</dbReference>
<dbReference type="RefSeq" id="XP_012654552.1">
    <property type="nucleotide sequence ID" value="XM_012799098.1"/>
</dbReference>
<keyword evidence="2" id="KW-1185">Reference proteome</keyword>
<accession>W7X683</accession>
<sequence length="266" mass="30648">MDQQKQKLFDIKEQEVSEFSCKPDQGLLFLDNNSFIQQGGHKGDEDKIQESYSNYLKDKQIFLSEIVLNDTNQCQKFTEEDVFSSGDPRFYDLWPQNKKLFSDLTHDIIFKNCISNVTQQDVQTKNFNTPNKPNQGQQSIDIIIKPNKSSQNEKQGSNLSANGISDNQAEVQNCIENIVQQELDLYPESNNTQKIQKIDNPQQKINSTKLNIDSNFYQKKQQDSISFCKQQKSELSKISSLSQEQNNLYSTSIPNNNIIISSYFKD</sequence>
<evidence type="ECO:0000313" key="1">
    <source>
        <dbReference type="EMBL" id="EWS72912.1"/>
    </source>
</evidence>